<evidence type="ECO:0000256" key="1">
    <source>
        <dbReference type="SAM" id="SignalP"/>
    </source>
</evidence>
<accession>A0A2K1Z6I1</accession>
<gene>
    <name evidence="2" type="ORF">POPTR_009G117600</name>
</gene>
<dbReference type="AlphaFoldDB" id="A0A2K1Z6I1"/>
<keyword evidence="3" id="KW-1185">Reference proteome</keyword>
<reference evidence="2 3" key="1">
    <citation type="journal article" date="2006" name="Science">
        <title>The genome of black cottonwood, Populus trichocarpa (Torr. &amp; Gray).</title>
        <authorList>
            <person name="Tuskan G.A."/>
            <person name="Difazio S."/>
            <person name="Jansson S."/>
            <person name="Bohlmann J."/>
            <person name="Grigoriev I."/>
            <person name="Hellsten U."/>
            <person name="Putnam N."/>
            <person name="Ralph S."/>
            <person name="Rombauts S."/>
            <person name="Salamov A."/>
            <person name="Schein J."/>
            <person name="Sterck L."/>
            <person name="Aerts A."/>
            <person name="Bhalerao R.R."/>
            <person name="Bhalerao R.P."/>
            <person name="Blaudez D."/>
            <person name="Boerjan W."/>
            <person name="Brun A."/>
            <person name="Brunner A."/>
            <person name="Busov V."/>
            <person name="Campbell M."/>
            <person name="Carlson J."/>
            <person name="Chalot M."/>
            <person name="Chapman J."/>
            <person name="Chen G.L."/>
            <person name="Cooper D."/>
            <person name="Coutinho P.M."/>
            <person name="Couturier J."/>
            <person name="Covert S."/>
            <person name="Cronk Q."/>
            <person name="Cunningham R."/>
            <person name="Davis J."/>
            <person name="Degroeve S."/>
            <person name="Dejardin A."/>
            <person name="Depamphilis C."/>
            <person name="Detter J."/>
            <person name="Dirks B."/>
            <person name="Dubchak I."/>
            <person name="Duplessis S."/>
            <person name="Ehlting J."/>
            <person name="Ellis B."/>
            <person name="Gendler K."/>
            <person name="Goodstein D."/>
            <person name="Gribskov M."/>
            <person name="Grimwood J."/>
            <person name="Groover A."/>
            <person name="Gunter L."/>
            <person name="Hamberger B."/>
            <person name="Heinze B."/>
            <person name="Helariutta Y."/>
            <person name="Henrissat B."/>
            <person name="Holligan D."/>
            <person name="Holt R."/>
            <person name="Huang W."/>
            <person name="Islam-Faridi N."/>
            <person name="Jones S."/>
            <person name="Jones-Rhoades M."/>
            <person name="Jorgensen R."/>
            <person name="Joshi C."/>
            <person name="Kangasjarvi J."/>
            <person name="Karlsson J."/>
            <person name="Kelleher C."/>
            <person name="Kirkpatrick R."/>
            <person name="Kirst M."/>
            <person name="Kohler A."/>
            <person name="Kalluri U."/>
            <person name="Larimer F."/>
            <person name="Leebens-Mack J."/>
            <person name="Leple J.C."/>
            <person name="Locascio P."/>
            <person name="Lou Y."/>
            <person name="Lucas S."/>
            <person name="Martin F."/>
            <person name="Montanini B."/>
            <person name="Napoli C."/>
            <person name="Nelson D.R."/>
            <person name="Nelson C."/>
            <person name="Nieminen K."/>
            <person name="Nilsson O."/>
            <person name="Pereda V."/>
            <person name="Peter G."/>
            <person name="Philippe R."/>
            <person name="Pilate G."/>
            <person name="Poliakov A."/>
            <person name="Razumovskaya J."/>
            <person name="Richardson P."/>
            <person name="Rinaldi C."/>
            <person name="Ritland K."/>
            <person name="Rouze P."/>
            <person name="Ryaboy D."/>
            <person name="Schmutz J."/>
            <person name="Schrader J."/>
            <person name="Segerman B."/>
            <person name="Shin H."/>
            <person name="Siddiqui A."/>
            <person name="Sterky F."/>
            <person name="Terry A."/>
            <person name="Tsai C.J."/>
            <person name="Uberbacher E."/>
            <person name="Unneberg P."/>
            <person name="Vahala J."/>
            <person name="Wall K."/>
            <person name="Wessler S."/>
            <person name="Yang G."/>
            <person name="Yin T."/>
            <person name="Douglas C."/>
            <person name="Marra M."/>
            <person name="Sandberg G."/>
            <person name="Van de Peer Y."/>
            <person name="Rokhsar D."/>
        </authorList>
    </citation>
    <scope>NUCLEOTIDE SEQUENCE [LARGE SCALE GENOMIC DNA]</scope>
    <source>
        <strain evidence="3">cv. Nisqually</strain>
    </source>
</reference>
<evidence type="ECO:0000313" key="3">
    <source>
        <dbReference type="Proteomes" id="UP000006729"/>
    </source>
</evidence>
<dbReference type="InParanoid" id="A0A2K1Z6I1"/>
<organism evidence="2 3">
    <name type="scientific">Populus trichocarpa</name>
    <name type="common">Western balsam poplar</name>
    <name type="synonym">Populus balsamifera subsp. trichocarpa</name>
    <dbReference type="NCBI Taxonomy" id="3694"/>
    <lineage>
        <taxon>Eukaryota</taxon>
        <taxon>Viridiplantae</taxon>
        <taxon>Streptophyta</taxon>
        <taxon>Embryophyta</taxon>
        <taxon>Tracheophyta</taxon>
        <taxon>Spermatophyta</taxon>
        <taxon>Magnoliopsida</taxon>
        <taxon>eudicotyledons</taxon>
        <taxon>Gunneridae</taxon>
        <taxon>Pentapetalae</taxon>
        <taxon>rosids</taxon>
        <taxon>fabids</taxon>
        <taxon>Malpighiales</taxon>
        <taxon>Salicaceae</taxon>
        <taxon>Saliceae</taxon>
        <taxon>Populus</taxon>
    </lineage>
</organism>
<evidence type="ECO:0000313" key="2">
    <source>
        <dbReference type="EMBL" id="PNT20889.1"/>
    </source>
</evidence>
<dbReference type="Proteomes" id="UP000006729">
    <property type="component" value="Chromosome 9"/>
</dbReference>
<sequence>MSTAFLLFLLSRSTIDGGTAKIVFSFYIAGFSMDPFSSEPCNRLECRRRLPCQIIFHELERTTASAIK</sequence>
<proteinExistence type="predicted"/>
<dbReference type="EMBL" id="CM009298">
    <property type="protein sequence ID" value="PNT20889.1"/>
    <property type="molecule type" value="Genomic_DNA"/>
</dbReference>
<protein>
    <recommendedName>
        <fullName evidence="4">Secreted protein</fullName>
    </recommendedName>
</protein>
<evidence type="ECO:0008006" key="4">
    <source>
        <dbReference type="Google" id="ProtNLM"/>
    </source>
</evidence>
<name>A0A2K1Z6I1_POPTR</name>
<feature type="signal peptide" evidence="1">
    <location>
        <begin position="1"/>
        <end position="20"/>
    </location>
</feature>
<keyword evidence="1" id="KW-0732">Signal</keyword>
<feature type="chain" id="PRO_5014383389" description="Secreted protein" evidence="1">
    <location>
        <begin position="21"/>
        <end position="68"/>
    </location>
</feature>